<dbReference type="PANTHER" id="PTHR28657:SF5">
    <property type="entry name" value="INDOLEAMINE 2,3-DIOXYGENASE"/>
    <property type="match status" value="1"/>
</dbReference>
<comment type="caution">
    <text evidence="3">The sequence shown here is derived from an EMBL/GenBank/DDBJ whole genome shotgun (WGS) entry which is preliminary data.</text>
</comment>
<dbReference type="GO" id="GO:0046872">
    <property type="term" value="F:metal ion binding"/>
    <property type="evidence" value="ECO:0007669"/>
    <property type="project" value="UniProtKB-KW"/>
</dbReference>
<dbReference type="GO" id="GO:0016491">
    <property type="term" value="F:oxidoreductase activity"/>
    <property type="evidence" value="ECO:0007669"/>
    <property type="project" value="UniProtKB-ARBA"/>
</dbReference>
<name>A0A1G2CAL2_9BACT</name>
<dbReference type="EMBL" id="MHKY01000034">
    <property type="protein sequence ID" value="OGY98434.1"/>
    <property type="molecule type" value="Genomic_DNA"/>
</dbReference>
<keyword evidence="1" id="KW-0479">Metal-binding</keyword>
<dbReference type="GO" id="GO:0019441">
    <property type="term" value="P:L-tryptophan catabolic process to kynurenine"/>
    <property type="evidence" value="ECO:0007669"/>
    <property type="project" value="InterPro"/>
</dbReference>
<dbReference type="Proteomes" id="UP000178796">
    <property type="component" value="Unassembled WGS sequence"/>
</dbReference>
<keyword evidence="2" id="KW-0408">Iron</keyword>
<evidence type="ECO:0000256" key="2">
    <source>
        <dbReference type="ARBA" id="ARBA00023004"/>
    </source>
</evidence>
<organism evidence="3 4">
    <name type="scientific">Candidatus Liptonbacteria bacterium RIFCSPHIGHO2_12_FULL_60_13</name>
    <dbReference type="NCBI Taxonomy" id="1798648"/>
    <lineage>
        <taxon>Bacteria</taxon>
        <taxon>Candidatus Liptoniibacteriota</taxon>
    </lineage>
</organism>
<evidence type="ECO:0000313" key="3">
    <source>
        <dbReference type="EMBL" id="OGY98434.1"/>
    </source>
</evidence>
<reference evidence="3 4" key="1">
    <citation type="journal article" date="2016" name="Nat. Commun.">
        <title>Thousands of microbial genomes shed light on interconnected biogeochemical processes in an aquifer system.</title>
        <authorList>
            <person name="Anantharaman K."/>
            <person name="Brown C.T."/>
            <person name="Hug L.A."/>
            <person name="Sharon I."/>
            <person name="Castelle C.J."/>
            <person name="Probst A.J."/>
            <person name="Thomas B.C."/>
            <person name="Singh A."/>
            <person name="Wilkins M.J."/>
            <person name="Karaoz U."/>
            <person name="Brodie E.L."/>
            <person name="Williams K.H."/>
            <person name="Hubbard S.S."/>
            <person name="Banfield J.F."/>
        </authorList>
    </citation>
    <scope>NUCLEOTIDE SEQUENCE [LARGE SCALE GENOMIC DNA]</scope>
</reference>
<gene>
    <name evidence="3" type="ORF">A3E09_02310</name>
</gene>
<proteinExistence type="predicted"/>
<dbReference type="InterPro" id="IPR000898">
    <property type="entry name" value="Indolamine_dOase"/>
</dbReference>
<sequence>MSPARGFLPAEDPKTDLPPALAAVAEFGRALPHLLSEEMLRKRFRALIESELPLVNLADAAVEDRETARAVYRTYAFLASAYVHAIGEPEVARLPQNLAVPLWFSAWRLGKRPILSYDGYALWNWRRKEPLGSIEFENLENVQNFVTLPDEPGFILPHVEIEAEAAPAIIAIGTAQQAVFDEDPLALEAALLGIANAQEEMLDTLEALPEHCSPEVFFRDFRPYIMSFGDERRKTGIIFEGVKALGEEPVFLNGETGAQSSIMPSLVAALGVKHAQTGMTDYLAAMENYMPVGHREFIRATRRGPSIREFVRRIGVPAVTDTYNECLEEMNAFRRQHLSFAIEYIHKRMPNPIGTGGTPFMKWLSLLAEETIQHRLPL</sequence>
<evidence type="ECO:0008006" key="5">
    <source>
        <dbReference type="Google" id="ProtNLM"/>
    </source>
</evidence>
<dbReference type="InterPro" id="IPR037217">
    <property type="entry name" value="Trp/Indoleamine_2_3_dOase-like"/>
</dbReference>
<dbReference type="Gene3D" id="1.20.58.480">
    <property type="match status" value="1"/>
</dbReference>
<accession>A0A1G2CAL2</accession>
<dbReference type="SUPFAM" id="SSF140959">
    <property type="entry name" value="Indolic compounds 2,3-dioxygenase-like"/>
    <property type="match status" value="1"/>
</dbReference>
<dbReference type="AlphaFoldDB" id="A0A1G2CAL2"/>
<evidence type="ECO:0000313" key="4">
    <source>
        <dbReference type="Proteomes" id="UP000178796"/>
    </source>
</evidence>
<dbReference type="PANTHER" id="PTHR28657">
    <property type="entry name" value="INDOLEAMINE 2,3-DIOXYGENASE"/>
    <property type="match status" value="1"/>
</dbReference>
<dbReference type="Pfam" id="PF01231">
    <property type="entry name" value="IDO"/>
    <property type="match status" value="1"/>
</dbReference>
<protein>
    <recommendedName>
        <fullName evidence="5">Indoleamine 2,3-dioxygenase</fullName>
    </recommendedName>
</protein>
<dbReference type="GO" id="GO:0020037">
    <property type="term" value="F:heme binding"/>
    <property type="evidence" value="ECO:0007669"/>
    <property type="project" value="InterPro"/>
</dbReference>
<evidence type="ECO:0000256" key="1">
    <source>
        <dbReference type="ARBA" id="ARBA00022723"/>
    </source>
</evidence>